<sequence>MRRNLGAWGLAVVLLTACGTTTAAEPSDAPCGAPTSTQAAPSGEEILEVDVDERVVADTLDDLAGESEIVVLGRVLRAQDAELVADSEDGKRVQMEHLTIEVQSVLDGDEDLASSGEVTVRQAGRDHGRVPRTNGLLPAQAGQCAVLFLDKTSRERVLTITSTQGQFVVDDEGQLHGADAHGPGAEVVRKIEGMTVEELRAALG</sequence>
<reference evidence="2 3" key="1">
    <citation type="submission" date="2020-10" db="EMBL/GenBank/DDBJ databases">
        <title>Janibacter indicus TT2 genome sequence.</title>
        <authorList>
            <person name="Lee K."/>
            <person name="Ganzorig M."/>
        </authorList>
    </citation>
    <scope>NUCLEOTIDE SEQUENCE [LARGE SCALE GENOMIC DNA]</scope>
    <source>
        <strain evidence="2 3">TT2</strain>
    </source>
</reference>
<evidence type="ECO:0008006" key="4">
    <source>
        <dbReference type="Google" id="ProtNLM"/>
    </source>
</evidence>
<evidence type="ECO:0000313" key="2">
    <source>
        <dbReference type="EMBL" id="QOK22133.1"/>
    </source>
</evidence>
<evidence type="ECO:0000313" key="3">
    <source>
        <dbReference type="Proteomes" id="UP000593998"/>
    </source>
</evidence>
<feature type="chain" id="PRO_5032556298" description="Lipoprotein" evidence="1">
    <location>
        <begin position="24"/>
        <end position="204"/>
    </location>
</feature>
<accession>A0A7L9IZ84</accession>
<keyword evidence="1" id="KW-0732">Signal</keyword>
<organism evidence="2 3">
    <name type="scientific">Janibacter indicus</name>
    <dbReference type="NCBI Taxonomy" id="857417"/>
    <lineage>
        <taxon>Bacteria</taxon>
        <taxon>Bacillati</taxon>
        <taxon>Actinomycetota</taxon>
        <taxon>Actinomycetes</taxon>
        <taxon>Micrococcales</taxon>
        <taxon>Intrasporangiaceae</taxon>
        <taxon>Janibacter</taxon>
    </lineage>
</organism>
<dbReference type="AlphaFoldDB" id="A0A7L9IZ84"/>
<dbReference type="Proteomes" id="UP000593998">
    <property type="component" value="Chromosome"/>
</dbReference>
<name>A0A7L9IZ84_9MICO</name>
<dbReference type="PROSITE" id="PS51257">
    <property type="entry name" value="PROKAR_LIPOPROTEIN"/>
    <property type="match status" value="1"/>
</dbReference>
<evidence type="ECO:0000256" key="1">
    <source>
        <dbReference type="SAM" id="SignalP"/>
    </source>
</evidence>
<gene>
    <name evidence="2" type="ORF">IGS73_13650</name>
</gene>
<feature type="signal peptide" evidence="1">
    <location>
        <begin position="1"/>
        <end position="23"/>
    </location>
</feature>
<proteinExistence type="predicted"/>
<protein>
    <recommendedName>
        <fullName evidence="4">Lipoprotein</fullName>
    </recommendedName>
</protein>
<dbReference type="RefSeq" id="WP_125932855.1">
    <property type="nucleotide sequence ID" value="NZ_CP013290.1"/>
</dbReference>
<dbReference type="EMBL" id="CP062789">
    <property type="protein sequence ID" value="QOK22133.1"/>
    <property type="molecule type" value="Genomic_DNA"/>
</dbReference>